<feature type="compositionally biased region" description="Basic and acidic residues" evidence="2">
    <location>
        <begin position="116"/>
        <end position="130"/>
    </location>
</feature>
<accession>A0A367K3E3</accession>
<dbReference type="AlphaFoldDB" id="A0A367K3E3"/>
<gene>
    <name evidence="4" type="ORF">CU097_008394</name>
</gene>
<feature type="region of interest" description="Disordered" evidence="2">
    <location>
        <begin position="1"/>
        <end position="46"/>
    </location>
</feature>
<keyword evidence="1" id="KW-0175">Coiled coil</keyword>
<keyword evidence="5" id="KW-1185">Reference proteome</keyword>
<dbReference type="OrthoDB" id="10256089at2759"/>
<dbReference type="GO" id="GO:0035556">
    <property type="term" value="P:intracellular signal transduction"/>
    <property type="evidence" value="ECO:0007669"/>
    <property type="project" value="InterPro"/>
</dbReference>
<dbReference type="Proteomes" id="UP000252139">
    <property type="component" value="Unassembled WGS sequence"/>
</dbReference>
<evidence type="ECO:0000259" key="3">
    <source>
        <dbReference type="PROSITE" id="PS50010"/>
    </source>
</evidence>
<proteinExistence type="predicted"/>
<dbReference type="EMBL" id="PJQL01000342">
    <property type="protein sequence ID" value="RCH96723.1"/>
    <property type="molecule type" value="Genomic_DNA"/>
</dbReference>
<evidence type="ECO:0000256" key="1">
    <source>
        <dbReference type="SAM" id="Coils"/>
    </source>
</evidence>
<dbReference type="SMART" id="SM00325">
    <property type="entry name" value="RhoGEF"/>
    <property type="match status" value="1"/>
</dbReference>
<dbReference type="GO" id="GO:0005737">
    <property type="term" value="C:cytoplasm"/>
    <property type="evidence" value="ECO:0007669"/>
    <property type="project" value="TreeGrafter"/>
</dbReference>
<evidence type="ECO:0000256" key="2">
    <source>
        <dbReference type="SAM" id="MobiDB-lite"/>
    </source>
</evidence>
<feature type="region of interest" description="Disordered" evidence="2">
    <location>
        <begin position="174"/>
        <end position="216"/>
    </location>
</feature>
<protein>
    <recommendedName>
        <fullName evidence="3">DH domain-containing protein</fullName>
    </recommendedName>
</protein>
<sequence>MDGNDAFSKILETKRRPQSRQSINRLSRVFEPSHLDKPTPPSKPPLLREQIIDEAPLTFKDIRAKFQNESSIPIQPKTHYRPPIPLKPSKTGPTLPEKVIIPARTGPPTLPTKPKLRNEMAEQPRSRPDTSLHMPNVIPRTETGNSSVVSTSSTSSSQYSNKKGWHSSMISSWFSSSSSNNNNTSQQQQEALKNSIRRQPTTETVDSFGTVSPQVTGSKRRKVMTELLETERAYQKDMSLLKEIYYDQAVVCLSRSDVRHLFSNLLDIVEFEKSFVVLLEHSYEQDTIGTAFRESMRTIDSIYSDYCKRHEDAVLRLQELETQAEAQAFLNKCQEQLQGKTTSWDLGSLLIKPVQRVLKYPLLLREILTLTSPTHLDHDDLASALKEIEEVAENINEIKRRKDIVEKIVGDKKKTDINVRETNA</sequence>
<dbReference type="GO" id="GO:0031991">
    <property type="term" value="P:regulation of actomyosin contractile ring contraction"/>
    <property type="evidence" value="ECO:0007669"/>
    <property type="project" value="TreeGrafter"/>
</dbReference>
<dbReference type="PANTHER" id="PTHR22834:SF20">
    <property type="entry name" value="SH3 DOMAIN-CONTAINING PROTEIN"/>
    <property type="match status" value="1"/>
</dbReference>
<feature type="compositionally biased region" description="Low complexity" evidence="2">
    <location>
        <begin position="174"/>
        <end position="189"/>
    </location>
</feature>
<reference evidence="4 5" key="1">
    <citation type="journal article" date="2018" name="G3 (Bethesda)">
        <title>Phylogenetic and Phylogenomic Definition of Rhizopus Species.</title>
        <authorList>
            <person name="Gryganskyi A.P."/>
            <person name="Golan J."/>
            <person name="Dolatabadi S."/>
            <person name="Mondo S."/>
            <person name="Robb S."/>
            <person name="Idnurm A."/>
            <person name="Muszewska A."/>
            <person name="Steczkiewicz K."/>
            <person name="Masonjones S."/>
            <person name="Liao H.L."/>
            <person name="Gajdeczka M.T."/>
            <person name="Anike F."/>
            <person name="Vuek A."/>
            <person name="Anishchenko I.M."/>
            <person name="Voigt K."/>
            <person name="de Hoog G.S."/>
            <person name="Smith M.E."/>
            <person name="Heitman J."/>
            <person name="Vilgalys R."/>
            <person name="Stajich J.E."/>
        </authorList>
    </citation>
    <scope>NUCLEOTIDE SEQUENCE [LARGE SCALE GENOMIC DNA]</scope>
    <source>
        <strain evidence="4 5">CBS 357.93</strain>
    </source>
</reference>
<dbReference type="InterPro" id="IPR001331">
    <property type="entry name" value="GDS_CDC24_CS"/>
</dbReference>
<dbReference type="Gene3D" id="1.20.900.10">
    <property type="entry name" value="Dbl homology (DH) domain"/>
    <property type="match status" value="1"/>
</dbReference>
<name>A0A367K3E3_RHIAZ</name>
<evidence type="ECO:0000313" key="4">
    <source>
        <dbReference type="EMBL" id="RCH96723.1"/>
    </source>
</evidence>
<dbReference type="GO" id="GO:0032955">
    <property type="term" value="P:regulation of division septum assembly"/>
    <property type="evidence" value="ECO:0007669"/>
    <property type="project" value="TreeGrafter"/>
</dbReference>
<evidence type="ECO:0000313" key="5">
    <source>
        <dbReference type="Proteomes" id="UP000252139"/>
    </source>
</evidence>
<feature type="domain" description="DH" evidence="3">
    <location>
        <begin position="219"/>
        <end position="398"/>
    </location>
</feature>
<dbReference type="PANTHER" id="PTHR22834">
    <property type="entry name" value="NUCLEAR FUSION PROTEIN FUS2"/>
    <property type="match status" value="1"/>
</dbReference>
<dbReference type="PROSITE" id="PS50010">
    <property type="entry name" value="DH_2"/>
    <property type="match status" value="1"/>
</dbReference>
<dbReference type="InterPro" id="IPR000219">
    <property type="entry name" value="DH_dom"/>
</dbReference>
<feature type="compositionally biased region" description="Polar residues" evidence="2">
    <location>
        <begin position="197"/>
        <end position="216"/>
    </location>
</feature>
<organism evidence="4 5">
    <name type="scientific">Rhizopus azygosporus</name>
    <name type="common">Rhizopus microsporus var. azygosporus</name>
    <dbReference type="NCBI Taxonomy" id="86630"/>
    <lineage>
        <taxon>Eukaryota</taxon>
        <taxon>Fungi</taxon>
        <taxon>Fungi incertae sedis</taxon>
        <taxon>Mucoromycota</taxon>
        <taxon>Mucoromycotina</taxon>
        <taxon>Mucoromycetes</taxon>
        <taxon>Mucorales</taxon>
        <taxon>Mucorineae</taxon>
        <taxon>Rhizopodaceae</taxon>
        <taxon>Rhizopus</taxon>
    </lineage>
</organism>
<dbReference type="SUPFAM" id="SSF48065">
    <property type="entry name" value="DBL homology domain (DH-domain)"/>
    <property type="match status" value="1"/>
</dbReference>
<feature type="compositionally biased region" description="Low complexity" evidence="2">
    <location>
        <begin position="146"/>
        <end position="157"/>
    </location>
</feature>
<dbReference type="GO" id="GO:0005085">
    <property type="term" value="F:guanyl-nucleotide exchange factor activity"/>
    <property type="evidence" value="ECO:0007669"/>
    <property type="project" value="InterPro"/>
</dbReference>
<feature type="coiled-coil region" evidence="1">
    <location>
        <begin position="378"/>
        <end position="408"/>
    </location>
</feature>
<dbReference type="Pfam" id="PF00621">
    <property type="entry name" value="RhoGEF"/>
    <property type="match status" value="1"/>
</dbReference>
<dbReference type="InterPro" id="IPR035899">
    <property type="entry name" value="DBL_dom_sf"/>
</dbReference>
<comment type="caution">
    <text evidence="4">The sequence shown here is derived from an EMBL/GenBank/DDBJ whole genome shotgun (WGS) entry which is preliminary data.</text>
</comment>
<dbReference type="InterPro" id="IPR051492">
    <property type="entry name" value="Dynamin-Rho_GEF"/>
</dbReference>
<dbReference type="CDD" id="cd00160">
    <property type="entry name" value="RhoGEF"/>
    <property type="match status" value="1"/>
</dbReference>
<dbReference type="STRING" id="86630.A0A367K3E3"/>
<feature type="region of interest" description="Disordered" evidence="2">
    <location>
        <begin position="73"/>
        <end position="162"/>
    </location>
</feature>
<dbReference type="PROSITE" id="PS00741">
    <property type="entry name" value="DH_1"/>
    <property type="match status" value="1"/>
</dbReference>